<reference evidence="4" key="1">
    <citation type="journal article" date="2012" name="MBio">
        <title>Comparative genome analysis of Trichophyton rubrum and related dermatophytes reveals candidate genes involved in infection.</title>
        <authorList>
            <person name="Martinez D.A."/>
            <person name="Oliver B.G."/>
            <person name="Graeser Y."/>
            <person name="Goldberg J.M."/>
            <person name="Li W."/>
            <person name="Martinez-Rossi N.M."/>
            <person name="Monod M."/>
            <person name="Shelest E."/>
            <person name="Barton R.C."/>
            <person name="Birch E."/>
            <person name="Brakhage A.A."/>
            <person name="Chen Z."/>
            <person name="Gurr S.J."/>
            <person name="Heiman D."/>
            <person name="Heitman J."/>
            <person name="Kosti I."/>
            <person name="Rossi A."/>
            <person name="Saif S."/>
            <person name="Samalova M."/>
            <person name="Saunders C.W."/>
            <person name="Shea T."/>
            <person name="Summerbell R.C."/>
            <person name="Xu J."/>
            <person name="Young S."/>
            <person name="Zeng Q."/>
            <person name="Birren B.W."/>
            <person name="Cuomo C.A."/>
            <person name="White T.C."/>
        </authorList>
    </citation>
    <scope>NUCLEOTIDE SEQUENCE [LARGE SCALE GENOMIC DNA]</scope>
    <source>
        <strain evidence="4">CBS 112818</strain>
    </source>
</reference>
<dbReference type="HOGENOM" id="CLU_624365_0_0_1"/>
<dbReference type="InterPro" id="IPR047092">
    <property type="entry name" value="AFUB_07903/YDR124W-like_hel"/>
</dbReference>
<proteinExistence type="predicted"/>
<feature type="domain" description="Subtelomeric hrmA-associated cluster protein AFUB-079030/YDR124W-like helical bundle" evidence="2">
    <location>
        <begin position="5"/>
        <end position="132"/>
    </location>
</feature>
<dbReference type="PANTHER" id="PTHR36102">
    <property type="entry name" value="CHROMOSOME 10, WHOLE GENOME SHOTGUN SEQUENCE"/>
    <property type="match status" value="1"/>
</dbReference>
<evidence type="ECO:0000259" key="2">
    <source>
        <dbReference type="Pfam" id="PF11001"/>
    </source>
</evidence>
<evidence type="ECO:0000256" key="1">
    <source>
        <dbReference type="SAM" id="MobiDB-lite"/>
    </source>
</evidence>
<accession>F2RSY8</accession>
<dbReference type="Pfam" id="PF11001">
    <property type="entry name" value="AFUB_07903_YDR124W_hel"/>
    <property type="match status" value="1"/>
</dbReference>
<dbReference type="InterPro" id="IPR021264">
    <property type="entry name" value="AFUB_079030/YDR124W-like"/>
</dbReference>
<keyword evidence="4" id="KW-1185">Reference proteome</keyword>
<name>F2RSY8_TRIT1</name>
<feature type="region of interest" description="Disordered" evidence="1">
    <location>
        <begin position="43"/>
        <end position="62"/>
    </location>
</feature>
<dbReference type="EMBL" id="GG698483">
    <property type="protein sequence ID" value="EGD94437.1"/>
    <property type="molecule type" value="Genomic_DNA"/>
</dbReference>
<dbReference type="OrthoDB" id="5338458at2759"/>
<evidence type="ECO:0000313" key="4">
    <source>
        <dbReference type="Proteomes" id="UP000009172"/>
    </source>
</evidence>
<dbReference type="AlphaFoldDB" id="F2RSY8"/>
<dbReference type="PANTHER" id="PTHR36102:SF5">
    <property type="entry name" value="YDR124W-LIKE HELICAL BUNDLE DOMAIN-CONTAINING PROTEIN"/>
    <property type="match status" value="1"/>
</dbReference>
<protein>
    <recommendedName>
        <fullName evidence="2">Subtelomeric hrmA-associated cluster protein AFUB-079030/YDR124W-like helical bundle domain-containing protein</fullName>
    </recommendedName>
</protein>
<gene>
    <name evidence="3" type="ORF">TESG_01955</name>
</gene>
<sequence>MVSLEIGDEQKVEAYYKSAFAAFQHNNCLQILKSYAKLMGPQNENNHSYDGDKKGPPTKAKPSWWPENLIHDELNCRSESECIHLLVHIFRGLGDTRSITADKLEDASRGVRKHIQPHQRLVILDEIYKVRRAEECYKRGEIDANTVIYVNKEHTEVKAGLNADGMIVVVWPTSLINENSDTSTFLAGLGDLSGFYFPLNTNLSVLALNKQIRRGALPFAYQNATFLFEDLEDFISFSVPTGPVGRKNIVSLELYWESKADLIVNCTRVKGDYKAHDWLPSVHVSRCIALLREFSNLKLLHLRFDDDMLSAVPLEFFKSHPGILELCSLKVERVHINGFESSLDRDELIKRLKGNFGTLIK</sequence>
<evidence type="ECO:0000313" key="3">
    <source>
        <dbReference type="EMBL" id="EGD94437.1"/>
    </source>
</evidence>
<dbReference type="Proteomes" id="UP000009172">
    <property type="component" value="Unassembled WGS sequence"/>
</dbReference>
<organism evidence="3 4">
    <name type="scientific">Trichophyton tonsurans (strain CBS 112818)</name>
    <name type="common">Scalp ringworm fungus</name>
    <dbReference type="NCBI Taxonomy" id="647933"/>
    <lineage>
        <taxon>Eukaryota</taxon>
        <taxon>Fungi</taxon>
        <taxon>Dikarya</taxon>
        <taxon>Ascomycota</taxon>
        <taxon>Pezizomycotina</taxon>
        <taxon>Eurotiomycetes</taxon>
        <taxon>Eurotiomycetidae</taxon>
        <taxon>Onygenales</taxon>
        <taxon>Arthrodermataceae</taxon>
        <taxon>Trichophyton</taxon>
    </lineage>
</organism>